<dbReference type="AlphaFoldDB" id="A0AAV9GQ14"/>
<keyword evidence="1" id="KW-0812">Transmembrane</keyword>
<feature type="transmembrane region" description="Helical" evidence="1">
    <location>
        <begin position="76"/>
        <end position="100"/>
    </location>
</feature>
<feature type="transmembrane region" description="Helical" evidence="1">
    <location>
        <begin position="6"/>
        <end position="24"/>
    </location>
</feature>
<evidence type="ECO:0000256" key="1">
    <source>
        <dbReference type="SAM" id="Phobius"/>
    </source>
</evidence>
<sequence>LLVGWLVWLAIVSTCIFAITPPVVPEVIVGTSMVPLLLFVGLSLYYQGLSAVPLGYTNKTNAHDDQAKEQRPYSHNLGNTILTVVAAIVGLPVLYSVAWYPDRVRNLIEYAEDTVDDVRFPSLALFQRTDWASQAMLSTGIPGDCFIGWPDADAPPCNDTTHLFSACRCGDSWSDNVTEFAWHGTSYRMLTLTSPQLASTMPTTQMITQTPFYYNSTHLTKSTFTPTPTLWIALHDPSLNFSEAMESGYTRMHLLNANGMTAISLTLHYRQVVGKPPAYDYGVSFSTVPIPSAVACDLALNRSAEPCMLSLFLQYPTFDRQVSRQSVALTVGGLAMEAGAWFALFQLVGWLLSGLA</sequence>
<proteinExistence type="predicted"/>
<gene>
    <name evidence="2" type="ORF">QBC34DRAFT_461816</name>
</gene>
<feature type="transmembrane region" description="Helical" evidence="1">
    <location>
        <begin position="36"/>
        <end position="56"/>
    </location>
</feature>
<accession>A0AAV9GQ14</accession>
<evidence type="ECO:0000313" key="3">
    <source>
        <dbReference type="Proteomes" id="UP001321760"/>
    </source>
</evidence>
<evidence type="ECO:0000313" key="2">
    <source>
        <dbReference type="EMBL" id="KAK4450333.1"/>
    </source>
</evidence>
<name>A0AAV9GQ14_9PEZI</name>
<keyword evidence="1" id="KW-1133">Transmembrane helix</keyword>
<dbReference type="EMBL" id="MU865933">
    <property type="protein sequence ID" value="KAK4450333.1"/>
    <property type="molecule type" value="Genomic_DNA"/>
</dbReference>
<protein>
    <submittedName>
        <fullName evidence="2">Uncharacterized protein</fullName>
    </submittedName>
</protein>
<comment type="caution">
    <text evidence="2">The sequence shown here is derived from an EMBL/GenBank/DDBJ whole genome shotgun (WGS) entry which is preliminary data.</text>
</comment>
<feature type="non-terminal residue" evidence="2">
    <location>
        <position position="1"/>
    </location>
</feature>
<organism evidence="2 3">
    <name type="scientific">Podospora aff. communis PSN243</name>
    <dbReference type="NCBI Taxonomy" id="3040156"/>
    <lineage>
        <taxon>Eukaryota</taxon>
        <taxon>Fungi</taxon>
        <taxon>Dikarya</taxon>
        <taxon>Ascomycota</taxon>
        <taxon>Pezizomycotina</taxon>
        <taxon>Sordariomycetes</taxon>
        <taxon>Sordariomycetidae</taxon>
        <taxon>Sordariales</taxon>
        <taxon>Podosporaceae</taxon>
        <taxon>Podospora</taxon>
    </lineage>
</organism>
<reference evidence="2" key="2">
    <citation type="submission" date="2023-05" db="EMBL/GenBank/DDBJ databases">
        <authorList>
            <consortium name="Lawrence Berkeley National Laboratory"/>
            <person name="Steindorff A."/>
            <person name="Hensen N."/>
            <person name="Bonometti L."/>
            <person name="Westerberg I."/>
            <person name="Brannstrom I.O."/>
            <person name="Guillou S."/>
            <person name="Cros-Aarteil S."/>
            <person name="Calhoun S."/>
            <person name="Haridas S."/>
            <person name="Kuo A."/>
            <person name="Mondo S."/>
            <person name="Pangilinan J."/>
            <person name="Riley R."/>
            <person name="Labutti K."/>
            <person name="Andreopoulos B."/>
            <person name="Lipzen A."/>
            <person name="Chen C."/>
            <person name="Yanf M."/>
            <person name="Daum C."/>
            <person name="Ng V."/>
            <person name="Clum A."/>
            <person name="Ohm R."/>
            <person name="Martin F."/>
            <person name="Silar P."/>
            <person name="Natvig D."/>
            <person name="Lalanne C."/>
            <person name="Gautier V."/>
            <person name="Ament-Velasquez S.L."/>
            <person name="Kruys A."/>
            <person name="Hutchinson M.I."/>
            <person name="Powell A.J."/>
            <person name="Barry K."/>
            <person name="Miller A.N."/>
            <person name="Grigoriev I.V."/>
            <person name="Debuchy R."/>
            <person name="Gladieux P."/>
            <person name="Thoren M.H."/>
            <person name="Johannesson H."/>
        </authorList>
    </citation>
    <scope>NUCLEOTIDE SEQUENCE</scope>
    <source>
        <strain evidence="2">PSN243</strain>
    </source>
</reference>
<feature type="non-terminal residue" evidence="2">
    <location>
        <position position="356"/>
    </location>
</feature>
<reference evidence="2" key="1">
    <citation type="journal article" date="2023" name="Mol. Phylogenet. Evol.">
        <title>Genome-scale phylogeny and comparative genomics of the fungal order Sordariales.</title>
        <authorList>
            <person name="Hensen N."/>
            <person name="Bonometti L."/>
            <person name="Westerberg I."/>
            <person name="Brannstrom I.O."/>
            <person name="Guillou S."/>
            <person name="Cros-Aarteil S."/>
            <person name="Calhoun S."/>
            <person name="Haridas S."/>
            <person name="Kuo A."/>
            <person name="Mondo S."/>
            <person name="Pangilinan J."/>
            <person name="Riley R."/>
            <person name="LaButti K."/>
            <person name="Andreopoulos B."/>
            <person name="Lipzen A."/>
            <person name="Chen C."/>
            <person name="Yan M."/>
            <person name="Daum C."/>
            <person name="Ng V."/>
            <person name="Clum A."/>
            <person name="Steindorff A."/>
            <person name="Ohm R.A."/>
            <person name="Martin F."/>
            <person name="Silar P."/>
            <person name="Natvig D.O."/>
            <person name="Lalanne C."/>
            <person name="Gautier V."/>
            <person name="Ament-Velasquez S.L."/>
            <person name="Kruys A."/>
            <person name="Hutchinson M.I."/>
            <person name="Powell A.J."/>
            <person name="Barry K."/>
            <person name="Miller A.N."/>
            <person name="Grigoriev I.V."/>
            <person name="Debuchy R."/>
            <person name="Gladieux P."/>
            <person name="Hiltunen Thoren M."/>
            <person name="Johannesson H."/>
        </authorList>
    </citation>
    <scope>NUCLEOTIDE SEQUENCE</scope>
    <source>
        <strain evidence="2">PSN243</strain>
    </source>
</reference>
<dbReference type="Proteomes" id="UP001321760">
    <property type="component" value="Unassembled WGS sequence"/>
</dbReference>
<keyword evidence="3" id="KW-1185">Reference proteome</keyword>
<keyword evidence="1" id="KW-0472">Membrane</keyword>